<evidence type="ECO:0000256" key="3">
    <source>
        <dbReference type="ARBA" id="ARBA00022490"/>
    </source>
</evidence>
<dbReference type="GO" id="GO:0007018">
    <property type="term" value="P:microtubule-based movement"/>
    <property type="evidence" value="ECO:0007669"/>
    <property type="project" value="TreeGrafter"/>
</dbReference>
<dbReference type="GO" id="GO:0005871">
    <property type="term" value="C:kinesin complex"/>
    <property type="evidence" value="ECO:0007669"/>
    <property type="project" value="InterPro"/>
</dbReference>
<dbReference type="Pfam" id="PF13374">
    <property type="entry name" value="TPR_10"/>
    <property type="match status" value="1"/>
</dbReference>
<comment type="similarity">
    <text evidence="2">Belongs to the kinesin light chain family.</text>
</comment>
<comment type="subcellular location">
    <subcellularLocation>
        <location evidence="1">Cytoplasm</location>
        <location evidence="1">Cytoskeleton</location>
    </subcellularLocation>
</comment>
<keyword evidence="3" id="KW-0963">Cytoplasm</keyword>
<evidence type="ECO:0000256" key="9">
    <source>
        <dbReference type="ARBA" id="ARBA00023212"/>
    </source>
</evidence>
<dbReference type="eggNOG" id="COG0457">
    <property type="taxonomic scope" value="Bacteria"/>
</dbReference>
<evidence type="ECO:0000256" key="6">
    <source>
        <dbReference type="ARBA" id="ARBA00022803"/>
    </source>
</evidence>
<evidence type="ECO:0000256" key="5">
    <source>
        <dbReference type="ARBA" id="ARBA00022737"/>
    </source>
</evidence>
<comment type="caution">
    <text evidence="11">The sequence shown here is derived from an EMBL/GenBank/DDBJ whole genome shotgun (WGS) entry which is preliminary data.</text>
</comment>
<dbReference type="EMBL" id="JRYO01000243">
    <property type="protein sequence ID" value="KHE90730.1"/>
    <property type="molecule type" value="Genomic_DNA"/>
</dbReference>
<reference evidence="11 12" key="1">
    <citation type="submission" date="2014-10" db="EMBL/GenBank/DDBJ databases">
        <title>Draft genome of anammox bacterium scalindua brodae, obtained using differential coverage binning of sequence data from two enrichment reactors.</title>
        <authorList>
            <person name="Speth D.R."/>
            <person name="Russ L."/>
            <person name="Kartal B."/>
            <person name="Op den Camp H.J."/>
            <person name="Dutilh B.E."/>
            <person name="Jetten M.S."/>
        </authorList>
    </citation>
    <scope>NUCLEOTIDE SEQUENCE [LARGE SCALE GENOMIC DNA]</scope>
    <source>
        <strain evidence="11">RU1</strain>
    </source>
</reference>
<dbReference type="PANTHER" id="PTHR45783">
    <property type="entry name" value="KINESIN LIGHT CHAIN"/>
    <property type="match status" value="1"/>
</dbReference>
<dbReference type="PANTHER" id="PTHR45783:SF3">
    <property type="entry name" value="KINESIN LIGHT CHAIN"/>
    <property type="match status" value="1"/>
</dbReference>
<protein>
    <submittedName>
        <fullName evidence="11">Uncharacterized protein</fullName>
    </submittedName>
</protein>
<keyword evidence="9" id="KW-0206">Cytoskeleton</keyword>
<dbReference type="Proteomes" id="UP000030652">
    <property type="component" value="Unassembled WGS sequence"/>
</dbReference>
<evidence type="ECO:0000256" key="8">
    <source>
        <dbReference type="ARBA" id="ARBA00023175"/>
    </source>
</evidence>
<gene>
    <name evidence="11" type="ORF">SCABRO_03518</name>
</gene>
<dbReference type="GO" id="GO:0019894">
    <property type="term" value="F:kinesin binding"/>
    <property type="evidence" value="ECO:0007669"/>
    <property type="project" value="TreeGrafter"/>
</dbReference>
<feature type="repeat" description="TPR" evidence="10">
    <location>
        <begin position="123"/>
        <end position="156"/>
    </location>
</feature>
<keyword evidence="8" id="KW-0505">Motor protein</keyword>
<dbReference type="PROSITE" id="PS01160">
    <property type="entry name" value="KINESIN_LIGHT"/>
    <property type="match status" value="1"/>
</dbReference>
<dbReference type="InterPro" id="IPR011990">
    <property type="entry name" value="TPR-like_helical_dom_sf"/>
</dbReference>
<proteinExistence type="inferred from homology"/>
<dbReference type="InterPro" id="IPR002151">
    <property type="entry name" value="Kinesin_light"/>
</dbReference>
<evidence type="ECO:0000313" key="11">
    <source>
        <dbReference type="EMBL" id="KHE90730.1"/>
    </source>
</evidence>
<sequence>MKTLLKTTKFLHSFRAKVVIIIVLVLSFSASVYAQEVLWERLNGKAKTLFKQKQYPDALNVAKEALKVAEDTFGPDHPNVAISLNYIAELYVMKGTYAEIEPLYKRALKINEKALGPDNPDVAISLNNLAELFYNQGRYTEAEPLYKRALKILEETLGPDHPEVAITLENMKALYKKIDKSK</sequence>
<evidence type="ECO:0000256" key="1">
    <source>
        <dbReference type="ARBA" id="ARBA00004245"/>
    </source>
</evidence>
<evidence type="ECO:0000256" key="10">
    <source>
        <dbReference type="PROSITE-ProRule" id="PRU00339"/>
    </source>
</evidence>
<keyword evidence="4" id="KW-0493">Microtubule</keyword>
<evidence type="ECO:0000313" key="12">
    <source>
        <dbReference type="Proteomes" id="UP000030652"/>
    </source>
</evidence>
<keyword evidence="7" id="KW-0175">Coiled coil</keyword>
<dbReference type="SMART" id="SM00028">
    <property type="entry name" value="TPR"/>
    <property type="match status" value="3"/>
</dbReference>
<dbReference type="Pfam" id="PF13424">
    <property type="entry name" value="TPR_12"/>
    <property type="match status" value="1"/>
</dbReference>
<dbReference type="InterPro" id="IPR015792">
    <property type="entry name" value="Kinesin_light_repeat"/>
</dbReference>
<accession>A0A0B0EJ63</accession>
<dbReference type="AlphaFoldDB" id="A0A0B0EJ63"/>
<dbReference type="SUPFAM" id="SSF48452">
    <property type="entry name" value="TPR-like"/>
    <property type="match status" value="1"/>
</dbReference>
<organism evidence="11 12">
    <name type="scientific">Candidatus Scalindua brodae</name>
    <dbReference type="NCBI Taxonomy" id="237368"/>
    <lineage>
        <taxon>Bacteria</taxon>
        <taxon>Pseudomonadati</taxon>
        <taxon>Planctomycetota</taxon>
        <taxon>Candidatus Brocadiia</taxon>
        <taxon>Candidatus Brocadiales</taxon>
        <taxon>Candidatus Scalinduaceae</taxon>
        <taxon>Candidatus Scalindua</taxon>
    </lineage>
</organism>
<dbReference type="PATRIC" id="fig|237368.3.peg.3790"/>
<dbReference type="GO" id="GO:0005874">
    <property type="term" value="C:microtubule"/>
    <property type="evidence" value="ECO:0007669"/>
    <property type="project" value="UniProtKB-KW"/>
</dbReference>
<evidence type="ECO:0000256" key="4">
    <source>
        <dbReference type="ARBA" id="ARBA00022701"/>
    </source>
</evidence>
<keyword evidence="5" id="KW-0677">Repeat</keyword>
<evidence type="ECO:0000256" key="7">
    <source>
        <dbReference type="ARBA" id="ARBA00023054"/>
    </source>
</evidence>
<dbReference type="Gene3D" id="1.25.40.10">
    <property type="entry name" value="Tetratricopeptide repeat domain"/>
    <property type="match status" value="1"/>
</dbReference>
<dbReference type="PROSITE" id="PS50005">
    <property type="entry name" value="TPR"/>
    <property type="match status" value="1"/>
</dbReference>
<evidence type="ECO:0000256" key="2">
    <source>
        <dbReference type="ARBA" id="ARBA00009622"/>
    </source>
</evidence>
<dbReference type="GO" id="GO:0005737">
    <property type="term" value="C:cytoplasm"/>
    <property type="evidence" value="ECO:0007669"/>
    <property type="project" value="TreeGrafter"/>
</dbReference>
<name>A0A0B0EJ63_9BACT</name>
<keyword evidence="6 10" id="KW-0802">TPR repeat</keyword>
<dbReference type="InterPro" id="IPR019734">
    <property type="entry name" value="TPR_rpt"/>
</dbReference>